<evidence type="ECO:0000256" key="1">
    <source>
        <dbReference type="SAM" id="MobiDB-lite"/>
    </source>
</evidence>
<evidence type="ECO:0000313" key="3">
    <source>
        <dbReference type="Proteomes" id="UP000257131"/>
    </source>
</evidence>
<dbReference type="AlphaFoldDB" id="A0A3D9BZE4"/>
<accession>A0A3D9BZE4</accession>
<name>A0A3D9BZE4_9RHOB</name>
<keyword evidence="3" id="KW-1185">Reference proteome</keyword>
<gene>
    <name evidence="2" type="ORF">DRV84_01075</name>
</gene>
<dbReference type="InterPro" id="IPR017853">
    <property type="entry name" value="GH"/>
</dbReference>
<dbReference type="EMBL" id="QOHR01000001">
    <property type="protein sequence ID" value="REC58849.1"/>
    <property type="molecule type" value="Genomic_DNA"/>
</dbReference>
<dbReference type="Proteomes" id="UP000257131">
    <property type="component" value="Unassembled WGS sequence"/>
</dbReference>
<sequence>MVKPSVVGVDDNAIPGEMFGGNILATRDGVGPDDTYPVIADALGVEQIRYPGGALTETYFDISNPDNDRVTDVATGETIDFLPMSEFMGWAEETDRAVNLVLPTRNQLSEARDENGERFAAVEEEELRGFLRDTLDGAYGDPELQAIEIGNEYWGSGEMSSTEYGRVASEMARIVDEELTAHPRAERFEETDILVQSGKNFDNSDLQPEYGDLGSSRDILDAIEEDYGVTLDTPTYEYLNGEVAWPRVADALIRNEFDATEAPAIDDVVTHLYSKGPENQNSRYFELETIDITWQDDRPELDTYVTEWNRSASTELYDRGEDYGLDQAHELLNTVEAMGLADVEAAHVWPLQQNTANTLGGEVGETELTPAGALFAEMQAALPGTRAVDLRAQSRETETSTDDGAVDVHMFAAPDRMVAYLANTRDEAETAEVDLSNLISDPGAVTLTRIGVGDGEDPDSTESRATVTEAPEGAAVEGTTLSADLDPREILQVTFDGPEMT</sequence>
<reference evidence="2 3" key="1">
    <citation type="journal article" date="2017" name="Int. J. Syst. Evol. Microbiol.">
        <title>Rhodosalinus sediminis gen. nov., sp. nov., isolated from marine saltern.</title>
        <authorList>
            <person name="Guo L.Y."/>
            <person name="Ling S.K."/>
            <person name="Li C.M."/>
            <person name="Chen G.J."/>
            <person name="Du Z.J."/>
        </authorList>
    </citation>
    <scope>NUCLEOTIDE SEQUENCE [LARGE SCALE GENOMIC DNA]</scope>
    <source>
        <strain evidence="2 3">WDN1C137</strain>
    </source>
</reference>
<feature type="region of interest" description="Disordered" evidence="1">
    <location>
        <begin position="451"/>
        <end position="478"/>
    </location>
</feature>
<evidence type="ECO:0000313" key="2">
    <source>
        <dbReference type="EMBL" id="REC58849.1"/>
    </source>
</evidence>
<organism evidence="2 3">
    <name type="scientific">Rhodosalinus sediminis</name>
    <dbReference type="NCBI Taxonomy" id="1940533"/>
    <lineage>
        <taxon>Bacteria</taxon>
        <taxon>Pseudomonadati</taxon>
        <taxon>Pseudomonadota</taxon>
        <taxon>Alphaproteobacteria</taxon>
        <taxon>Rhodobacterales</taxon>
        <taxon>Paracoccaceae</taxon>
        <taxon>Rhodosalinus</taxon>
    </lineage>
</organism>
<dbReference type="SUPFAM" id="SSF51445">
    <property type="entry name" value="(Trans)glycosidases"/>
    <property type="match status" value="1"/>
</dbReference>
<comment type="caution">
    <text evidence="2">The sequence shown here is derived from an EMBL/GenBank/DDBJ whole genome shotgun (WGS) entry which is preliminary data.</text>
</comment>
<protein>
    <submittedName>
        <fullName evidence="2">Type I secretion protein</fullName>
    </submittedName>
</protein>
<dbReference type="Gene3D" id="3.20.20.80">
    <property type="entry name" value="Glycosidases"/>
    <property type="match status" value="1"/>
</dbReference>
<dbReference type="OrthoDB" id="5242885at2"/>
<proteinExistence type="predicted"/>
<dbReference type="RefSeq" id="WP_115977892.1">
    <property type="nucleotide sequence ID" value="NZ_QOHR01000001.1"/>
</dbReference>